<sequence length="1032" mass="115841">MGFRANAGNSSDLLNINLKESVFNQESIVVRGQVLSVTDNSPLPGVSVLIKGTSKGTTTDFDGYYELKVPNQQSVLIFSYLGFVSQEEMVGTRRIIDIVLNEDTHQLDEVVVTALGLEREKKALGYAVQEISGEQVEKVKAVDVATALTGKVAGLWIKNSTEFYEAPVIELRGQNPLIVIDGVPYENMNLDHVSPDDIESVNVLKGATASALYGSRGARGAIMITTKKGGNEISINSNNMFFAGYLAIPETHHSYSAGLNGVYSATDYIWGQKLDIGIMADQWNPETKQIENMPLTSRGKNNFKDFLEPGVITNNNITFSHTGEQGSIRTSLSHIFNKGQFPNLKSNKLTANVAGTINLGDKVDISATLGYNRKDAPQTFGGGYYSGQGYIYQILMWTGPEYELKKFRDYWIVPDVQQNWHYKAWYDNPYLIAYEKLQSDEDNLTNFNLTTDYRVFKDAKITGRVGYDFFSRERTIRNPPNIYSDRGGFDTRGVYSNRQNRGYSVNADILFNYSKKDLLVKGFDFDINTGLSLYKYENQELFSSTRGGFIVPGIYSLSNSKELPGTSAWTSRKQVNSWLGVATFSFDDAVFLDVTGRNDWSSTLAASENSYFYPSLAGSILVSNWIKPSWMDLWKLRGSWTLSKKDLAPYETNVNYGVRTASWGDYSESIYPSTIRNAVVRPEVNRTWEVGTAAYLFKNRLSFDVAYYQILNYDIQIPARVSSASGFSNTLINSKETHERKGLEITLNADLIRKDDFVWSLSANWSKTHNYIKELDPLYSADNLWTYTGARLDVYRNLFGSMTRPWLRDPEGNVIHNDGGLPIQSNYVNVAGYTDPDFIWGLTSAISWKNLDFHLSFDGRVGGVMQNWTSEKMYDTGGHPNTDNGWRYDEVVNGNISYVGQGVKVVSGSATYDQYGRILTDDRVYEPNDKTVSYQAYARRFSDGNFGVTDPTFFKLREVSIGYRMPKNLAEKIGLNSASIALVGQNVFLWTKDFKFADPDRSQDGDLTSPSQRYVGLNLKLSTSTKSKKSKL</sequence>
<dbReference type="InterPro" id="IPR012910">
    <property type="entry name" value="Plug_dom"/>
</dbReference>
<keyword evidence="3 8" id="KW-1134">Transmembrane beta strand</keyword>
<dbReference type="PROSITE" id="PS52016">
    <property type="entry name" value="TONB_DEPENDENT_REC_3"/>
    <property type="match status" value="1"/>
</dbReference>
<evidence type="ECO:0000256" key="5">
    <source>
        <dbReference type="ARBA" id="ARBA00022729"/>
    </source>
</evidence>
<dbReference type="EMBL" id="BAABCY010000103">
    <property type="protein sequence ID" value="GAA3584675.1"/>
    <property type="molecule type" value="Genomic_DNA"/>
</dbReference>
<dbReference type="NCBIfam" id="TIGR04057">
    <property type="entry name" value="SusC_RagA_signa"/>
    <property type="match status" value="1"/>
</dbReference>
<keyword evidence="2 8" id="KW-0813">Transport</keyword>
<dbReference type="InterPro" id="IPR008969">
    <property type="entry name" value="CarboxyPept-like_regulatory"/>
</dbReference>
<evidence type="ECO:0000256" key="7">
    <source>
        <dbReference type="ARBA" id="ARBA00023237"/>
    </source>
</evidence>
<dbReference type="Gene3D" id="2.60.40.1120">
    <property type="entry name" value="Carboxypeptidase-like, regulatory domain"/>
    <property type="match status" value="1"/>
</dbReference>
<feature type="domain" description="TonB-dependent receptor plug" evidence="9">
    <location>
        <begin position="122"/>
        <end position="220"/>
    </location>
</feature>
<organism evidence="10 11">
    <name type="scientific">Snuella lapsa</name>
    <dbReference type="NCBI Taxonomy" id="870481"/>
    <lineage>
        <taxon>Bacteria</taxon>
        <taxon>Pseudomonadati</taxon>
        <taxon>Bacteroidota</taxon>
        <taxon>Flavobacteriia</taxon>
        <taxon>Flavobacteriales</taxon>
        <taxon>Flavobacteriaceae</taxon>
        <taxon>Snuella</taxon>
    </lineage>
</organism>
<keyword evidence="5" id="KW-0732">Signal</keyword>
<dbReference type="Gene3D" id="2.40.170.20">
    <property type="entry name" value="TonB-dependent receptor, beta-barrel domain"/>
    <property type="match status" value="1"/>
</dbReference>
<protein>
    <submittedName>
        <fullName evidence="10">SusC/RagA family TonB-linked outer membrane protein</fullName>
    </submittedName>
</protein>
<evidence type="ECO:0000256" key="2">
    <source>
        <dbReference type="ARBA" id="ARBA00022448"/>
    </source>
</evidence>
<dbReference type="PANTHER" id="PTHR30069:SF29">
    <property type="entry name" value="HEMOGLOBIN AND HEMOGLOBIN-HAPTOGLOBIN-BINDING PROTEIN 1-RELATED"/>
    <property type="match status" value="1"/>
</dbReference>
<evidence type="ECO:0000256" key="8">
    <source>
        <dbReference type="PROSITE-ProRule" id="PRU01360"/>
    </source>
</evidence>
<dbReference type="RefSeq" id="WP_345007844.1">
    <property type="nucleotide sequence ID" value="NZ_BAABCY010000103.1"/>
</dbReference>
<comment type="similarity">
    <text evidence="8">Belongs to the TonB-dependent receptor family.</text>
</comment>
<dbReference type="InterPro" id="IPR023996">
    <property type="entry name" value="TonB-dep_OMP_SusC/RagA"/>
</dbReference>
<evidence type="ECO:0000313" key="11">
    <source>
        <dbReference type="Proteomes" id="UP001500954"/>
    </source>
</evidence>
<dbReference type="Gene3D" id="2.170.130.10">
    <property type="entry name" value="TonB-dependent receptor, plug domain"/>
    <property type="match status" value="1"/>
</dbReference>
<keyword evidence="11" id="KW-1185">Reference proteome</keyword>
<dbReference type="InterPro" id="IPR023997">
    <property type="entry name" value="TonB-dep_OMP_SusC/RagA_CS"/>
</dbReference>
<name>A0ABP6YJ18_9FLAO</name>
<keyword evidence="7 8" id="KW-0998">Cell outer membrane</keyword>
<evidence type="ECO:0000313" key="10">
    <source>
        <dbReference type="EMBL" id="GAA3584675.1"/>
    </source>
</evidence>
<evidence type="ECO:0000256" key="6">
    <source>
        <dbReference type="ARBA" id="ARBA00023136"/>
    </source>
</evidence>
<dbReference type="Pfam" id="PF07715">
    <property type="entry name" value="Plug"/>
    <property type="match status" value="1"/>
</dbReference>
<reference evidence="11" key="1">
    <citation type="journal article" date="2019" name="Int. J. Syst. Evol. Microbiol.">
        <title>The Global Catalogue of Microorganisms (GCM) 10K type strain sequencing project: providing services to taxonomists for standard genome sequencing and annotation.</title>
        <authorList>
            <consortium name="The Broad Institute Genomics Platform"/>
            <consortium name="The Broad Institute Genome Sequencing Center for Infectious Disease"/>
            <person name="Wu L."/>
            <person name="Ma J."/>
        </authorList>
    </citation>
    <scope>NUCLEOTIDE SEQUENCE [LARGE SCALE GENOMIC DNA]</scope>
    <source>
        <strain evidence="11">JCM 17111</strain>
    </source>
</reference>
<evidence type="ECO:0000256" key="1">
    <source>
        <dbReference type="ARBA" id="ARBA00004571"/>
    </source>
</evidence>
<dbReference type="NCBIfam" id="TIGR04056">
    <property type="entry name" value="OMP_RagA_SusC"/>
    <property type="match status" value="1"/>
</dbReference>
<dbReference type="Pfam" id="PF13715">
    <property type="entry name" value="CarbopepD_reg_2"/>
    <property type="match status" value="1"/>
</dbReference>
<dbReference type="SUPFAM" id="SSF49464">
    <property type="entry name" value="Carboxypeptidase regulatory domain-like"/>
    <property type="match status" value="1"/>
</dbReference>
<dbReference type="InterPro" id="IPR039426">
    <property type="entry name" value="TonB-dep_rcpt-like"/>
</dbReference>
<keyword evidence="6 8" id="KW-0472">Membrane</keyword>
<gene>
    <name evidence="10" type="ORF">GCM10022395_35830</name>
</gene>
<dbReference type="InterPro" id="IPR036942">
    <property type="entry name" value="Beta-barrel_TonB_sf"/>
</dbReference>
<evidence type="ECO:0000256" key="4">
    <source>
        <dbReference type="ARBA" id="ARBA00022692"/>
    </source>
</evidence>
<comment type="subcellular location">
    <subcellularLocation>
        <location evidence="1 8">Cell outer membrane</location>
        <topology evidence="1 8">Multi-pass membrane protein</topology>
    </subcellularLocation>
</comment>
<evidence type="ECO:0000259" key="9">
    <source>
        <dbReference type="Pfam" id="PF07715"/>
    </source>
</evidence>
<evidence type="ECO:0000256" key="3">
    <source>
        <dbReference type="ARBA" id="ARBA00022452"/>
    </source>
</evidence>
<proteinExistence type="inferred from homology"/>
<dbReference type="SUPFAM" id="SSF56935">
    <property type="entry name" value="Porins"/>
    <property type="match status" value="1"/>
</dbReference>
<dbReference type="InterPro" id="IPR037066">
    <property type="entry name" value="Plug_dom_sf"/>
</dbReference>
<comment type="caution">
    <text evidence="10">The sequence shown here is derived from an EMBL/GenBank/DDBJ whole genome shotgun (WGS) entry which is preliminary data.</text>
</comment>
<accession>A0ABP6YJ18</accession>
<dbReference type="PANTHER" id="PTHR30069">
    <property type="entry name" value="TONB-DEPENDENT OUTER MEMBRANE RECEPTOR"/>
    <property type="match status" value="1"/>
</dbReference>
<dbReference type="Proteomes" id="UP001500954">
    <property type="component" value="Unassembled WGS sequence"/>
</dbReference>
<keyword evidence="4 8" id="KW-0812">Transmembrane</keyword>